<sequence length="656" mass="71084">MKTSRRPLCLLLAAAFPAFAQDTAVTFGEVVVTAPQMRDPLVIANNPKAPQVPVPANDGASFLKNIPGFNVVRKGGTDGDPVLRGLAGSRLPILLDGAEFHGGCGMRMDPPTAYVFPEAFDRVVVIKGPQTVRYGNGNLAGVVSFERDAKPFKESGARAFGSLMVGSWGRLDGVVDATFGNPNGYLRASGTHSESDDYEDGNGRKVHSLFKRDSLNFLGGWTPDANTRIEISAARSGAEAAYADRTMDGVVFDREGYGIKFERKRISEVLRKVEAQYNDNYIDHVMDNYSLRTKSVANYMWNNPDRKTKGLRASAEMNVGKAAVLTVGADWQNNLHTLRTFSNAVLAGIDTVARGKDLEATTTGVFGELTYALSDGRRLLAGLRHDRFSVDRFTWSTGAANGSAKESLNGGFLRYEHDLSGQPATAYMGLGRGERPMDHWEATTYNGLTAAGKLNPETNTQIDAGLIWNGENLNGSLSAYYSKIGDYVLTRNNNTSSNVDATRHGLEADVAWRFAKQWTMRGSYAYVHADNDTMGVPLAQTPPHELKLGLDWQAGSLTLGGLARLVGGQDRVHIGYGNVVGQDLGATGGFATLALNGSYRFDKKTLLSVGVDNVFDRIYAEHISRTGSTAISGYTTDIRVNEPGRFVWVKASFALD</sequence>
<organism evidence="15">
    <name type="scientific">Candidatus Nitricoxidivorans perseverans</name>
    <dbReference type="NCBI Taxonomy" id="2975601"/>
    <lineage>
        <taxon>Bacteria</taxon>
        <taxon>Pseudomonadati</taxon>
        <taxon>Pseudomonadota</taxon>
        <taxon>Betaproteobacteria</taxon>
        <taxon>Nitrosomonadales</taxon>
        <taxon>Sterolibacteriaceae</taxon>
        <taxon>Candidatus Nitricoxidivorans</taxon>
    </lineage>
</organism>
<feature type="domain" description="TonB-dependent receptor plug" evidence="14">
    <location>
        <begin position="55"/>
        <end position="142"/>
    </location>
</feature>
<evidence type="ECO:0000256" key="10">
    <source>
        <dbReference type="PROSITE-ProRule" id="PRU01360"/>
    </source>
</evidence>
<keyword evidence="7 10" id="KW-0472">Membrane</keyword>
<feature type="signal peptide" evidence="12">
    <location>
        <begin position="1"/>
        <end position="20"/>
    </location>
</feature>
<dbReference type="InterPro" id="IPR000531">
    <property type="entry name" value="Beta-barrel_TonB"/>
</dbReference>
<dbReference type="Gene3D" id="2.170.130.10">
    <property type="entry name" value="TonB-dependent receptor, plug domain"/>
    <property type="match status" value="1"/>
</dbReference>
<evidence type="ECO:0000256" key="1">
    <source>
        <dbReference type="ARBA" id="ARBA00004571"/>
    </source>
</evidence>
<dbReference type="SUPFAM" id="SSF56935">
    <property type="entry name" value="Porins"/>
    <property type="match status" value="1"/>
</dbReference>
<keyword evidence="4 10" id="KW-1134">Transmembrane beta strand</keyword>
<evidence type="ECO:0000256" key="3">
    <source>
        <dbReference type="ARBA" id="ARBA00022448"/>
    </source>
</evidence>
<evidence type="ECO:0000256" key="2">
    <source>
        <dbReference type="ARBA" id="ARBA00009810"/>
    </source>
</evidence>
<dbReference type="GO" id="GO:0015344">
    <property type="term" value="F:siderophore uptake transmembrane transporter activity"/>
    <property type="evidence" value="ECO:0007669"/>
    <property type="project" value="TreeGrafter"/>
</dbReference>
<dbReference type="GO" id="GO:0044718">
    <property type="term" value="P:siderophore transmembrane transport"/>
    <property type="evidence" value="ECO:0007669"/>
    <property type="project" value="TreeGrafter"/>
</dbReference>
<feature type="domain" description="TonB-dependent receptor-like beta-barrel" evidence="13">
    <location>
        <begin position="196"/>
        <end position="614"/>
    </location>
</feature>
<evidence type="ECO:0000256" key="7">
    <source>
        <dbReference type="ARBA" id="ARBA00023136"/>
    </source>
</evidence>
<evidence type="ECO:0000313" key="15">
    <source>
        <dbReference type="EMBL" id="WIM04814.1"/>
    </source>
</evidence>
<keyword evidence="8 15" id="KW-0675">Receptor</keyword>
<evidence type="ECO:0000256" key="12">
    <source>
        <dbReference type="SAM" id="SignalP"/>
    </source>
</evidence>
<evidence type="ECO:0000259" key="13">
    <source>
        <dbReference type="Pfam" id="PF00593"/>
    </source>
</evidence>
<dbReference type="Gene3D" id="2.40.170.20">
    <property type="entry name" value="TonB-dependent receptor, beta-barrel domain"/>
    <property type="match status" value="1"/>
</dbReference>
<dbReference type="NCBIfam" id="TIGR01778">
    <property type="entry name" value="TonB-copper"/>
    <property type="match status" value="1"/>
</dbReference>
<dbReference type="InterPro" id="IPR039426">
    <property type="entry name" value="TonB-dep_rcpt-like"/>
</dbReference>
<evidence type="ECO:0000256" key="9">
    <source>
        <dbReference type="ARBA" id="ARBA00023237"/>
    </source>
</evidence>
<keyword evidence="3 10" id="KW-0813">Transport</keyword>
<proteinExistence type="inferred from homology"/>
<evidence type="ECO:0000256" key="5">
    <source>
        <dbReference type="ARBA" id="ARBA00022692"/>
    </source>
</evidence>
<dbReference type="PANTHER" id="PTHR30069:SF49">
    <property type="entry name" value="OUTER MEMBRANE PROTEIN C"/>
    <property type="match status" value="1"/>
</dbReference>
<name>A0AA49IXM8_9PROT</name>
<reference evidence="15" key="1">
    <citation type="journal article" date="2023" name="Nat. Microbiol.">
        <title>Enrichment and characterization of a nitric oxide-reducing microbial community in a continuous bioreactor.</title>
        <authorList>
            <person name="Garrido-Amador P."/>
            <person name="Stortenbeker N."/>
            <person name="Wessels H.J.C.T."/>
            <person name="Speth D.R."/>
            <person name="Garcia-Heredia I."/>
            <person name="Kartal B."/>
        </authorList>
    </citation>
    <scope>NUCLEOTIDE SEQUENCE</scope>
    <source>
        <strain evidence="15">MAG1</strain>
    </source>
</reference>
<dbReference type="InterPro" id="IPR012910">
    <property type="entry name" value="Plug_dom"/>
</dbReference>
<gene>
    <name evidence="15" type="ORF">OHM77_08880</name>
</gene>
<keyword evidence="9 10" id="KW-0998">Cell outer membrane</keyword>
<evidence type="ECO:0000256" key="4">
    <source>
        <dbReference type="ARBA" id="ARBA00022452"/>
    </source>
</evidence>
<dbReference type="AlphaFoldDB" id="A0AA49IXM8"/>
<dbReference type="PANTHER" id="PTHR30069">
    <property type="entry name" value="TONB-DEPENDENT OUTER MEMBRANE RECEPTOR"/>
    <property type="match status" value="1"/>
</dbReference>
<dbReference type="InterPro" id="IPR010100">
    <property type="entry name" value="TonB-dep_Cu_rcpt"/>
</dbReference>
<dbReference type="Pfam" id="PF00593">
    <property type="entry name" value="TonB_dep_Rec_b-barrel"/>
    <property type="match status" value="1"/>
</dbReference>
<protein>
    <submittedName>
        <fullName evidence="15">TonB-dependent copper receptor</fullName>
    </submittedName>
</protein>
<dbReference type="GO" id="GO:0009279">
    <property type="term" value="C:cell outer membrane"/>
    <property type="evidence" value="ECO:0007669"/>
    <property type="project" value="UniProtKB-SubCell"/>
</dbReference>
<dbReference type="InterPro" id="IPR037066">
    <property type="entry name" value="Plug_dom_sf"/>
</dbReference>
<dbReference type="Pfam" id="PF07715">
    <property type="entry name" value="Plug"/>
    <property type="match status" value="1"/>
</dbReference>
<dbReference type="EMBL" id="CP107246">
    <property type="protein sequence ID" value="WIM04814.1"/>
    <property type="molecule type" value="Genomic_DNA"/>
</dbReference>
<comment type="similarity">
    <text evidence="2 10 11">Belongs to the TonB-dependent receptor family.</text>
</comment>
<feature type="chain" id="PRO_5041431207" evidence="12">
    <location>
        <begin position="21"/>
        <end position="656"/>
    </location>
</feature>
<dbReference type="PROSITE" id="PS52016">
    <property type="entry name" value="TONB_DEPENDENT_REC_3"/>
    <property type="match status" value="1"/>
</dbReference>
<keyword evidence="5 10" id="KW-0812">Transmembrane</keyword>
<accession>A0AA49IXM8</accession>
<evidence type="ECO:0000256" key="8">
    <source>
        <dbReference type="ARBA" id="ARBA00023170"/>
    </source>
</evidence>
<dbReference type="CDD" id="cd01347">
    <property type="entry name" value="ligand_gated_channel"/>
    <property type="match status" value="1"/>
</dbReference>
<dbReference type="InterPro" id="IPR036942">
    <property type="entry name" value="Beta-barrel_TonB_sf"/>
</dbReference>
<dbReference type="Proteomes" id="UP001234916">
    <property type="component" value="Chromosome"/>
</dbReference>
<evidence type="ECO:0000256" key="6">
    <source>
        <dbReference type="ARBA" id="ARBA00023077"/>
    </source>
</evidence>
<comment type="subcellular location">
    <subcellularLocation>
        <location evidence="1 10">Cell outer membrane</location>
        <topology evidence="1 10">Multi-pass membrane protein</topology>
    </subcellularLocation>
</comment>
<evidence type="ECO:0000256" key="11">
    <source>
        <dbReference type="RuleBase" id="RU003357"/>
    </source>
</evidence>
<keyword evidence="12" id="KW-0732">Signal</keyword>
<dbReference type="KEGG" id="npv:OHM77_08880"/>
<keyword evidence="6 11" id="KW-0798">TonB box</keyword>
<evidence type="ECO:0000259" key="14">
    <source>
        <dbReference type="Pfam" id="PF07715"/>
    </source>
</evidence>